<dbReference type="EMBL" id="JANRMS010001326">
    <property type="protein sequence ID" value="KAJ3529113.1"/>
    <property type="molecule type" value="Genomic_DNA"/>
</dbReference>
<keyword evidence="2" id="KW-1185">Reference proteome</keyword>
<comment type="caution">
    <text evidence="1">The sequence shown here is derived from an EMBL/GenBank/DDBJ whole genome shotgun (WGS) entry which is preliminary data.</text>
</comment>
<accession>A0ACC1S037</accession>
<proteinExistence type="predicted"/>
<evidence type="ECO:0000313" key="1">
    <source>
        <dbReference type="EMBL" id="KAJ3529113.1"/>
    </source>
</evidence>
<sequence>MPLWNIYHTEGIFESEDIRNQLARDITKLYTAGGLPGFYVVVQFIPLPASNVYVAAEARTHKPFVRLVVQHMAVHRHEGIDNFVTRFSDLINAALKPYIADKGYDWEITVSDTPRDFWRFNGIAPPPWRSEDEKVWAKNGYPTEWAKE</sequence>
<reference evidence="1" key="1">
    <citation type="submission" date="2022-08" db="EMBL/GenBank/DDBJ databases">
        <title>Genome Sequence of Fusarium decemcellulare.</title>
        <authorList>
            <person name="Buettner E."/>
        </authorList>
    </citation>
    <scope>NUCLEOTIDE SEQUENCE</scope>
    <source>
        <strain evidence="1">Babe19</strain>
    </source>
</reference>
<name>A0ACC1S037_9HYPO</name>
<protein>
    <submittedName>
        <fullName evidence="1">Uncharacterized protein</fullName>
    </submittedName>
</protein>
<gene>
    <name evidence="1" type="ORF">NM208_g9909</name>
</gene>
<dbReference type="Proteomes" id="UP001148629">
    <property type="component" value="Unassembled WGS sequence"/>
</dbReference>
<evidence type="ECO:0000313" key="2">
    <source>
        <dbReference type="Proteomes" id="UP001148629"/>
    </source>
</evidence>
<organism evidence="1 2">
    <name type="scientific">Fusarium decemcellulare</name>
    <dbReference type="NCBI Taxonomy" id="57161"/>
    <lineage>
        <taxon>Eukaryota</taxon>
        <taxon>Fungi</taxon>
        <taxon>Dikarya</taxon>
        <taxon>Ascomycota</taxon>
        <taxon>Pezizomycotina</taxon>
        <taxon>Sordariomycetes</taxon>
        <taxon>Hypocreomycetidae</taxon>
        <taxon>Hypocreales</taxon>
        <taxon>Nectriaceae</taxon>
        <taxon>Fusarium</taxon>
        <taxon>Fusarium decemcellulare species complex</taxon>
    </lineage>
</organism>